<evidence type="ECO:0000313" key="1">
    <source>
        <dbReference type="EMBL" id="ESK85128.1"/>
    </source>
</evidence>
<sequence>MFSLYNKTETFLRREQHGEECVEEVDWGMLSEGVGMYIWWMVDGYRVCHLVDDEVHVSTWAAFTSEGNWCDNSYFNELDCCSDTGEFEDPFEAKEIFNASLFLYNITGITQSALVPLHFQHILWQPPADNMNNISKESYNALLLLSHHERDQALHTLPVVHGSGQKLYESMDAFFQRSKKKRVNVLENENNRDCERQLQREKIAESQVTPGCKGA</sequence>
<protein>
    <submittedName>
        <fullName evidence="1">Uncharacterized protein</fullName>
    </submittedName>
</protein>
<dbReference type="KEGG" id="mrr:Moror_3596"/>
<dbReference type="Proteomes" id="UP000017559">
    <property type="component" value="Unassembled WGS sequence"/>
</dbReference>
<dbReference type="AlphaFoldDB" id="V2WE92"/>
<evidence type="ECO:0000313" key="2">
    <source>
        <dbReference type="Proteomes" id="UP000017559"/>
    </source>
</evidence>
<comment type="caution">
    <text evidence="1">The sequence shown here is derived from an EMBL/GenBank/DDBJ whole genome shotgun (WGS) entry which is preliminary data.</text>
</comment>
<reference evidence="1 2" key="1">
    <citation type="journal article" date="2014" name="BMC Genomics">
        <title>Genome and secretome analysis of the hemibiotrophic fungal pathogen, Moniliophthora roreri, which causes frosty pod rot disease of cacao: mechanisms of the biotrophic and necrotrophic phases.</title>
        <authorList>
            <person name="Meinhardt L.W."/>
            <person name="Costa G.G.L."/>
            <person name="Thomazella D.P.T."/>
            <person name="Teixeira P.J.P.L."/>
            <person name="Carazzolle M.F."/>
            <person name="Schuster S.C."/>
            <person name="Carlson J.E."/>
            <person name="Guiltinan M.J."/>
            <person name="Mieczkowski P."/>
            <person name="Farmer A."/>
            <person name="Ramaraj T."/>
            <person name="Crozier J."/>
            <person name="Davis R.E."/>
            <person name="Shao J."/>
            <person name="Melnick R.L."/>
            <person name="Pereira G.A.G."/>
            <person name="Bailey B.A."/>
        </authorList>
    </citation>
    <scope>NUCLEOTIDE SEQUENCE [LARGE SCALE GENOMIC DNA]</scope>
    <source>
        <strain evidence="1 2">MCA 2997</strain>
    </source>
</reference>
<proteinExistence type="predicted"/>
<organism evidence="1 2">
    <name type="scientific">Moniliophthora roreri (strain MCA 2997)</name>
    <name type="common">Cocoa frosty pod rot fungus</name>
    <name type="synonym">Crinipellis roreri</name>
    <dbReference type="NCBI Taxonomy" id="1381753"/>
    <lineage>
        <taxon>Eukaryota</taxon>
        <taxon>Fungi</taxon>
        <taxon>Dikarya</taxon>
        <taxon>Basidiomycota</taxon>
        <taxon>Agaricomycotina</taxon>
        <taxon>Agaricomycetes</taxon>
        <taxon>Agaricomycetidae</taxon>
        <taxon>Agaricales</taxon>
        <taxon>Marasmiineae</taxon>
        <taxon>Marasmiaceae</taxon>
        <taxon>Moniliophthora</taxon>
    </lineage>
</organism>
<name>V2WE92_MONRO</name>
<dbReference type="HOGENOM" id="CLU_1283550_0_0_1"/>
<gene>
    <name evidence="1" type="ORF">Moror_3596</name>
</gene>
<dbReference type="EMBL" id="AWSO01001138">
    <property type="protein sequence ID" value="ESK85128.1"/>
    <property type="molecule type" value="Genomic_DNA"/>
</dbReference>
<keyword evidence="2" id="KW-1185">Reference proteome</keyword>
<accession>V2WE92</accession>